<evidence type="ECO:0000313" key="2">
    <source>
        <dbReference type="Proteomes" id="UP001651690"/>
    </source>
</evidence>
<reference evidence="1 2" key="1">
    <citation type="submission" date="2022-06" db="EMBL/GenBank/DDBJ databases">
        <title>Mycolicibacterium sp. CAU 1645 isolated from seawater.</title>
        <authorList>
            <person name="Kim W."/>
        </authorList>
    </citation>
    <scope>NUCLEOTIDE SEQUENCE [LARGE SCALE GENOMIC DNA]</scope>
    <source>
        <strain evidence="1 2">CAU 1645</strain>
    </source>
</reference>
<gene>
    <name evidence="1" type="ORF">NM203_30275</name>
</gene>
<accession>A0ABT1MBD4</accession>
<proteinExistence type="predicted"/>
<protein>
    <submittedName>
        <fullName evidence="1">Uncharacterized protein</fullName>
    </submittedName>
</protein>
<organism evidence="1 2">
    <name type="scientific">Mycolicibacterium arenosum</name>
    <dbReference type="NCBI Taxonomy" id="2952157"/>
    <lineage>
        <taxon>Bacteria</taxon>
        <taxon>Bacillati</taxon>
        <taxon>Actinomycetota</taxon>
        <taxon>Actinomycetes</taxon>
        <taxon>Mycobacteriales</taxon>
        <taxon>Mycobacteriaceae</taxon>
        <taxon>Mycolicibacterium</taxon>
    </lineage>
</organism>
<dbReference type="Proteomes" id="UP001651690">
    <property type="component" value="Unassembled WGS sequence"/>
</dbReference>
<sequence>MFAAGIGGVFVGSRLNTEPADQQQTQASPPAPTDAEVNAATVDLCTRFAAGYRAMPAPQNTGFDIVPTLDYIADALHDNPFADSRIREAVQDSLRLGRDQASNFSKEAARGAIQPATTWSVEAANKADQRVWDLCRAYEA</sequence>
<evidence type="ECO:0000313" key="1">
    <source>
        <dbReference type="EMBL" id="MCP9276483.1"/>
    </source>
</evidence>
<name>A0ABT1MBD4_9MYCO</name>
<dbReference type="EMBL" id="JANDBD010000017">
    <property type="protein sequence ID" value="MCP9276483.1"/>
    <property type="molecule type" value="Genomic_DNA"/>
</dbReference>
<comment type="caution">
    <text evidence="1">The sequence shown here is derived from an EMBL/GenBank/DDBJ whole genome shotgun (WGS) entry which is preliminary data.</text>
</comment>
<keyword evidence="2" id="KW-1185">Reference proteome</keyword>
<dbReference type="RefSeq" id="WP_255064525.1">
    <property type="nucleotide sequence ID" value="NZ_JANDBD010000017.1"/>
</dbReference>